<accession>A0AAP0MCN0</accession>
<keyword evidence="3" id="KW-1185">Reference proteome</keyword>
<dbReference type="PANTHER" id="PTHR11017">
    <property type="entry name" value="LEUCINE-RICH REPEAT-CONTAINING PROTEIN"/>
    <property type="match status" value="1"/>
</dbReference>
<reference evidence="2 3" key="1">
    <citation type="submission" date="2024-05" db="EMBL/GenBank/DDBJ databases">
        <title>Haplotype-resolved chromosome-level genome assembly of Huyou (Citrus changshanensis).</title>
        <authorList>
            <person name="Miao C."/>
            <person name="Chen W."/>
            <person name="Wu Y."/>
            <person name="Wang L."/>
            <person name="Zhao S."/>
            <person name="Grierson D."/>
            <person name="Xu C."/>
            <person name="Chen K."/>
        </authorList>
    </citation>
    <scope>NUCLEOTIDE SEQUENCE [LARGE SCALE GENOMIC DNA]</scope>
    <source>
        <strain evidence="2">01-14</strain>
        <tissue evidence="2">Leaf</tissue>
    </source>
</reference>
<dbReference type="GO" id="GO:0007165">
    <property type="term" value="P:signal transduction"/>
    <property type="evidence" value="ECO:0007669"/>
    <property type="project" value="InterPro"/>
</dbReference>
<evidence type="ECO:0000313" key="3">
    <source>
        <dbReference type="Proteomes" id="UP001428341"/>
    </source>
</evidence>
<dbReference type="InterPro" id="IPR035897">
    <property type="entry name" value="Toll_tir_struct_dom_sf"/>
</dbReference>
<gene>
    <name evidence="2" type="ORF">WN944_015879</name>
</gene>
<sequence length="85" mass="9728">MNGKIVIPVFYHVDPSDVRKQRRSSGKAFVHHENNFPDKVQKWRDALTEGSNLSGYDSTESRNEAELVEKIIADISKKLEDVRLS</sequence>
<name>A0AAP0MCN0_9ROSI</name>
<organism evidence="2 3">
    <name type="scientific">Citrus x changshan-huyou</name>
    <dbReference type="NCBI Taxonomy" id="2935761"/>
    <lineage>
        <taxon>Eukaryota</taxon>
        <taxon>Viridiplantae</taxon>
        <taxon>Streptophyta</taxon>
        <taxon>Embryophyta</taxon>
        <taxon>Tracheophyta</taxon>
        <taxon>Spermatophyta</taxon>
        <taxon>Magnoliopsida</taxon>
        <taxon>eudicotyledons</taxon>
        <taxon>Gunneridae</taxon>
        <taxon>Pentapetalae</taxon>
        <taxon>rosids</taxon>
        <taxon>malvids</taxon>
        <taxon>Sapindales</taxon>
        <taxon>Rutaceae</taxon>
        <taxon>Aurantioideae</taxon>
        <taxon>Citrus</taxon>
    </lineage>
</organism>
<dbReference type="SUPFAM" id="SSF52200">
    <property type="entry name" value="Toll/Interleukin receptor TIR domain"/>
    <property type="match status" value="1"/>
</dbReference>
<dbReference type="Proteomes" id="UP001428341">
    <property type="component" value="Unassembled WGS sequence"/>
</dbReference>
<dbReference type="PANTHER" id="PTHR11017:SF574">
    <property type="entry name" value="ADP-RIBOSYL CYCLASE_CYCLIC ADP-RIBOSE HYDROLASE"/>
    <property type="match status" value="1"/>
</dbReference>
<dbReference type="InterPro" id="IPR044974">
    <property type="entry name" value="Disease_R_plants"/>
</dbReference>
<dbReference type="AlphaFoldDB" id="A0AAP0MCN0"/>
<dbReference type="EMBL" id="JBCGBO010000005">
    <property type="protein sequence ID" value="KAK9200681.1"/>
    <property type="molecule type" value="Genomic_DNA"/>
</dbReference>
<evidence type="ECO:0000313" key="2">
    <source>
        <dbReference type="EMBL" id="KAK9200681.1"/>
    </source>
</evidence>
<dbReference type="Pfam" id="PF01582">
    <property type="entry name" value="TIR"/>
    <property type="match status" value="1"/>
</dbReference>
<dbReference type="PROSITE" id="PS50104">
    <property type="entry name" value="TIR"/>
    <property type="match status" value="1"/>
</dbReference>
<proteinExistence type="predicted"/>
<protein>
    <recommendedName>
        <fullName evidence="1">TIR domain-containing protein</fullName>
    </recommendedName>
</protein>
<feature type="domain" description="TIR" evidence="1">
    <location>
        <begin position="1"/>
        <end position="79"/>
    </location>
</feature>
<evidence type="ECO:0000259" key="1">
    <source>
        <dbReference type="PROSITE" id="PS50104"/>
    </source>
</evidence>
<comment type="caution">
    <text evidence="2">The sequence shown here is derived from an EMBL/GenBank/DDBJ whole genome shotgun (WGS) entry which is preliminary data.</text>
</comment>
<dbReference type="GO" id="GO:0006952">
    <property type="term" value="P:defense response"/>
    <property type="evidence" value="ECO:0007669"/>
    <property type="project" value="InterPro"/>
</dbReference>
<dbReference type="Gene3D" id="3.40.50.10140">
    <property type="entry name" value="Toll/interleukin-1 receptor homology (TIR) domain"/>
    <property type="match status" value="1"/>
</dbReference>
<dbReference type="InterPro" id="IPR000157">
    <property type="entry name" value="TIR_dom"/>
</dbReference>